<gene>
    <name evidence="1" type="ORF">niasHT_010488</name>
</gene>
<keyword evidence="2" id="KW-1185">Reference proteome</keyword>
<comment type="caution">
    <text evidence="1">The sequence shown here is derived from an EMBL/GenBank/DDBJ whole genome shotgun (WGS) entry which is preliminary data.</text>
</comment>
<dbReference type="Proteomes" id="UP001620626">
    <property type="component" value="Unassembled WGS sequence"/>
</dbReference>
<evidence type="ECO:0000313" key="1">
    <source>
        <dbReference type="EMBL" id="KAL3109224.1"/>
    </source>
</evidence>
<protein>
    <submittedName>
        <fullName evidence="1">Uncharacterized protein</fullName>
    </submittedName>
</protein>
<organism evidence="1 2">
    <name type="scientific">Heterodera trifolii</name>
    <dbReference type="NCBI Taxonomy" id="157864"/>
    <lineage>
        <taxon>Eukaryota</taxon>
        <taxon>Metazoa</taxon>
        <taxon>Ecdysozoa</taxon>
        <taxon>Nematoda</taxon>
        <taxon>Chromadorea</taxon>
        <taxon>Rhabditida</taxon>
        <taxon>Tylenchina</taxon>
        <taxon>Tylenchomorpha</taxon>
        <taxon>Tylenchoidea</taxon>
        <taxon>Heteroderidae</taxon>
        <taxon>Heteroderinae</taxon>
        <taxon>Heterodera</taxon>
    </lineage>
</organism>
<evidence type="ECO:0000313" key="2">
    <source>
        <dbReference type="Proteomes" id="UP001620626"/>
    </source>
</evidence>
<reference evidence="1 2" key="1">
    <citation type="submission" date="2024-10" db="EMBL/GenBank/DDBJ databases">
        <authorList>
            <person name="Kim D."/>
        </authorList>
    </citation>
    <scope>NUCLEOTIDE SEQUENCE [LARGE SCALE GENOMIC DNA]</scope>
    <source>
        <strain evidence="1">BH-2024</strain>
    </source>
</reference>
<accession>A0ABD2L426</accession>
<dbReference type="EMBL" id="JBICBT010000574">
    <property type="protein sequence ID" value="KAL3109224.1"/>
    <property type="molecule type" value="Genomic_DNA"/>
</dbReference>
<name>A0ABD2L426_9BILA</name>
<proteinExistence type="predicted"/>
<sequence length="103" mass="11233">MYKRGGGWVGFQSPHCSAQWQVLFIVGIWAGGESNEAGNDFGDFGTNWGTFPRRAGEGNGTSHQGFMEIIRPPDKCRGASFSVITMQTSAVQFSSPEGITQWK</sequence>
<dbReference type="AlphaFoldDB" id="A0ABD2L426"/>